<name>A0A444Z1E9_ARAHY</name>
<dbReference type="Proteomes" id="UP000289738">
    <property type="component" value="Chromosome B05"/>
</dbReference>
<protein>
    <recommendedName>
        <fullName evidence="2">CCHC-type domain-containing protein</fullName>
    </recommendedName>
</protein>
<dbReference type="GO" id="GO:0008270">
    <property type="term" value="F:zinc ion binding"/>
    <property type="evidence" value="ECO:0007669"/>
    <property type="project" value="UniProtKB-KW"/>
</dbReference>
<organism evidence="3 4">
    <name type="scientific">Arachis hypogaea</name>
    <name type="common">Peanut</name>
    <dbReference type="NCBI Taxonomy" id="3818"/>
    <lineage>
        <taxon>Eukaryota</taxon>
        <taxon>Viridiplantae</taxon>
        <taxon>Streptophyta</taxon>
        <taxon>Embryophyta</taxon>
        <taxon>Tracheophyta</taxon>
        <taxon>Spermatophyta</taxon>
        <taxon>Magnoliopsida</taxon>
        <taxon>eudicotyledons</taxon>
        <taxon>Gunneridae</taxon>
        <taxon>Pentapetalae</taxon>
        <taxon>rosids</taxon>
        <taxon>fabids</taxon>
        <taxon>Fabales</taxon>
        <taxon>Fabaceae</taxon>
        <taxon>Papilionoideae</taxon>
        <taxon>50 kb inversion clade</taxon>
        <taxon>dalbergioids sensu lato</taxon>
        <taxon>Dalbergieae</taxon>
        <taxon>Pterocarpus clade</taxon>
        <taxon>Arachis</taxon>
    </lineage>
</organism>
<dbReference type="PROSITE" id="PS50158">
    <property type="entry name" value="ZF_CCHC"/>
    <property type="match status" value="1"/>
</dbReference>
<dbReference type="AlphaFoldDB" id="A0A444Z1E9"/>
<dbReference type="PANTHER" id="PTHR31286:SF99">
    <property type="entry name" value="DUF4283 DOMAIN-CONTAINING PROTEIN"/>
    <property type="match status" value="1"/>
</dbReference>
<dbReference type="InterPro" id="IPR001878">
    <property type="entry name" value="Znf_CCHC"/>
</dbReference>
<feature type="domain" description="CCHC-type" evidence="2">
    <location>
        <begin position="118"/>
        <end position="131"/>
    </location>
</feature>
<keyword evidence="4" id="KW-1185">Reference proteome</keyword>
<gene>
    <name evidence="3" type="ORF">Ahy_B05g075541</name>
</gene>
<keyword evidence="1" id="KW-0862">Zinc</keyword>
<keyword evidence="1" id="KW-0479">Metal-binding</keyword>
<dbReference type="GO" id="GO:0003676">
    <property type="term" value="F:nucleic acid binding"/>
    <property type="evidence" value="ECO:0007669"/>
    <property type="project" value="InterPro"/>
</dbReference>
<evidence type="ECO:0000313" key="3">
    <source>
        <dbReference type="EMBL" id="RYR08012.1"/>
    </source>
</evidence>
<dbReference type="STRING" id="3818.A0A444Z1E9"/>
<dbReference type="InterPro" id="IPR040256">
    <property type="entry name" value="At4g02000-like"/>
</dbReference>
<comment type="caution">
    <text evidence="3">The sequence shown here is derived from an EMBL/GenBank/DDBJ whole genome shotgun (WGS) entry which is preliminary data.</text>
</comment>
<evidence type="ECO:0000256" key="1">
    <source>
        <dbReference type="PROSITE-ProRule" id="PRU00047"/>
    </source>
</evidence>
<evidence type="ECO:0000259" key="2">
    <source>
        <dbReference type="PROSITE" id="PS50158"/>
    </source>
</evidence>
<reference evidence="3 4" key="1">
    <citation type="submission" date="2019-01" db="EMBL/GenBank/DDBJ databases">
        <title>Sequencing of cultivated peanut Arachis hypogaea provides insights into genome evolution and oil improvement.</title>
        <authorList>
            <person name="Chen X."/>
        </authorList>
    </citation>
    <scope>NUCLEOTIDE SEQUENCE [LARGE SCALE GENOMIC DNA]</scope>
    <source>
        <strain evidence="4">cv. Fuhuasheng</strain>
        <tissue evidence="3">Leaves</tissue>
    </source>
</reference>
<accession>A0A444Z1E9</accession>
<keyword evidence="1" id="KW-0863">Zinc-finger</keyword>
<sequence>MDHYSHALLGGPWMVAGHYLIVQRWRPFFLSSEQHVKKIAAWIRIPNLPIELYNHHFLWRVESTIATMLKVDKATSIHSRGRFARICVEIDLSKKLVPRISVLGNILNIKYEGLHLICFNCGIYGHRLESCGEISATGEVHRAAVEEGKQVEAEGVLEIVNHGKQ</sequence>
<dbReference type="EMBL" id="SDMP01000015">
    <property type="protein sequence ID" value="RYR08012.1"/>
    <property type="molecule type" value="Genomic_DNA"/>
</dbReference>
<dbReference type="PANTHER" id="PTHR31286">
    <property type="entry name" value="GLYCINE-RICH CELL WALL STRUCTURAL PROTEIN 1.8-LIKE"/>
    <property type="match status" value="1"/>
</dbReference>
<evidence type="ECO:0000313" key="4">
    <source>
        <dbReference type="Proteomes" id="UP000289738"/>
    </source>
</evidence>
<proteinExistence type="predicted"/>